<name>A0A410RW14_CORCK</name>
<keyword evidence="1" id="KW-0732">Signal</keyword>
<proteinExistence type="predicted"/>
<dbReference type="AlphaFoldDB" id="A0A410RW14"/>
<feature type="signal peptide" evidence="1">
    <location>
        <begin position="1"/>
        <end position="23"/>
    </location>
</feature>
<keyword evidence="2" id="KW-0449">Lipoprotein</keyword>
<organism evidence="2 3">
    <name type="scientific">Corallococcus coralloides</name>
    <name type="common">Myxococcus coralloides</name>
    <dbReference type="NCBI Taxonomy" id="184914"/>
    <lineage>
        <taxon>Bacteria</taxon>
        <taxon>Pseudomonadati</taxon>
        <taxon>Myxococcota</taxon>
        <taxon>Myxococcia</taxon>
        <taxon>Myxococcales</taxon>
        <taxon>Cystobacterineae</taxon>
        <taxon>Myxococcaceae</taxon>
        <taxon>Corallococcus</taxon>
    </lineage>
</organism>
<accession>A0A410RW14</accession>
<protein>
    <submittedName>
        <fullName evidence="2">Putative lipoprotein</fullName>
    </submittedName>
</protein>
<reference evidence="2 3" key="1">
    <citation type="submission" date="2018-12" db="EMBL/GenBank/DDBJ databases">
        <title>Complete Genome Sequence of the Corallopyronin A producing Myxobacterium Corallococcus coralloides B035.</title>
        <authorList>
            <person name="Bouhired S.M."/>
            <person name="Rupp O."/>
            <person name="Blom J."/>
            <person name="Schaeberle T.F."/>
            <person name="Kehraus S."/>
            <person name="Schiefer A."/>
            <person name="Pfarr K."/>
            <person name="Goesmann A."/>
            <person name="Hoerauf A."/>
            <person name="Koenig G.M."/>
        </authorList>
    </citation>
    <scope>NUCLEOTIDE SEQUENCE [LARGE SCALE GENOMIC DNA]</scope>
    <source>
        <strain evidence="2 3">B035</strain>
    </source>
</reference>
<dbReference type="EMBL" id="CP034669">
    <property type="protein sequence ID" value="QAT86058.1"/>
    <property type="molecule type" value="Genomic_DNA"/>
</dbReference>
<evidence type="ECO:0000313" key="3">
    <source>
        <dbReference type="Proteomes" id="UP000288758"/>
    </source>
</evidence>
<dbReference type="RefSeq" id="WP_128797723.1">
    <property type="nucleotide sequence ID" value="NZ_CP034669.1"/>
</dbReference>
<evidence type="ECO:0000256" key="1">
    <source>
        <dbReference type="SAM" id="SignalP"/>
    </source>
</evidence>
<sequence length="271" mass="28426">MHLKITGSLLASVLLSITGCAGGADDGQASGSLGAQEAAASQCVKKFDGITSCALGGAKVDAVADGLAVSNLKTQKDGVSSSFTQAVKWEQRVAVSLGAQGGYQLSARDGDQVVSTLKVTPGREANTVNMLPTFTGSPGGSAYRMNIYRGGVLQGSSPQPAGLMITFTNWRDFLRWAEMHHHFLNDFDIDGLSTGSAETNVGACVWRLDSEKNTFTVNIDGKSITGDSVEFIETVADGAYPYRHFTGIDTNAIAGEYTIRSESITQPTGAK</sequence>
<dbReference type="PROSITE" id="PS51257">
    <property type="entry name" value="PROKAR_LIPOPROTEIN"/>
    <property type="match status" value="1"/>
</dbReference>
<feature type="chain" id="PRO_5019531465" evidence="1">
    <location>
        <begin position="24"/>
        <end position="271"/>
    </location>
</feature>
<dbReference type="Proteomes" id="UP000288758">
    <property type="component" value="Chromosome"/>
</dbReference>
<gene>
    <name evidence="2" type="ORF">EJ065_4508</name>
</gene>
<evidence type="ECO:0000313" key="2">
    <source>
        <dbReference type="EMBL" id="QAT86058.1"/>
    </source>
</evidence>